<keyword evidence="3" id="KW-1185">Reference proteome</keyword>
<feature type="region of interest" description="Disordered" evidence="1">
    <location>
        <begin position="106"/>
        <end position="144"/>
    </location>
</feature>
<evidence type="ECO:0000313" key="2">
    <source>
        <dbReference type="EnsemblPlants" id="ONIVA05G28840.1"/>
    </source>
</evidence>
<organism evidence="2">
    <name type="scientific">Oryza nivara</name>
    <name type="common">Indian wild rice</name>
    <name type="synonym">Oryza sativa f. spontanea</name>
    <dbReference type="NCBI Taxonomy" id="4536"/>
    <lineage>
        <taxon>Eukaryota</taxon>
        <taxon>Viridiplantae</taxon>
        <taxon>Streptophyta</taxon>
        <taxon>Embryophyta</taxon>
        <taxon>Tracheophyta</taxon>
        <taxon>Spermatophyta</taxon>
        <taxon>Magnoliopsida</taxon>
        <taxon>Liliopsida</taxon>
        <taxon>Poales</taxon>
        <taxon>Poaceae</taxon>
        <taxon>BOP clade</taxon>
        <taxon>Oryzoideae</taxon>
        <taxon>Oryzeae</taxon>
        <taxon>Oryzinae</taxon>
        <taxon>Oryza</taxon>
    </lineage>
</organism>
<dbReference type="Gramene" id="ONIVA05G28840.1">
    <property type="protein sequence ID" value="ONIVA05G28840.1"/>
    <property type="gene ID" value="ONIVA05G28840"/>
</dbReference>
<evidence type="ECO:0000256" key="1">
    <source>
        <dbReference type="SAM" id="MobiDB-lite"/>
    </source>
</evidence>
<reference evidence="2" key="2">
    <citation type="submission" date="2018-04" db="EMBL/GenBank/DDBJ databases">
        <title>OnivRS2 (Oryza nivara Reference Sequence Version 2).</title>
        <authorList>
            <person name="Zhang J."/>
            <person name="Kudrna D."/>
            <person name="Lee S."/>
            <person name="Talag J."/>
            <person name="Rajasekar S."/>
            <person name="Welchert J."/>
            <person name="Hsing Y.-I."/>
            <person name="Wing R.A."/>
        </authorList>
    </citation>
    <scope>NUCLEOTIDE SEQUENCE [LARGE SCALE GENOMIC DNA]</scope>
    <source>
        <strain evidence="2">SL10</strain>
    </source>
</reference>
<name>A0A0E0HIW2_ORYNI</name>
<dbReference type="EnsemblPlants" id="ONIVA05G28840.1">
    <property type="protein sequence ID" value="ONIVA05G28840.1"/>
    <property type="gene ID" value="ONIVA05G28840"/>
</dbReference>
<dbReference type="HOGENOM" id="CLU_872602_0_0_1"/>
<dbReference type="Proteomes" id="UP000006591">
    <property type="component" value="Chromosome 5"/>
</dbReference>
<dbReference type="AlphaFoldDB" id="A0A0E0HIW2"/>
<reference evidence="2" key="1">
    <citation type="submission" date="2015-04" db="UniProtKB">
        <authorList>
            <consortium name="EnsemblPlants"/>
        </authorList>
    </citation>
    <scope>IDENTIFICATION</scope>
    <source>
        <strain evidence="2">SL10</strain>
    </source>
</reference>
<proteinExistence type="predicted"/>
<evidence type="ECO:0000313" key="3">
    <source>
        <dbReference type="Proteomes" id="UP000006591"/>
    </source>
</evidence>
<feature type="compositionally biased region" description="Basic residues" evidence="1">
    <location>
        <begin position="123"/>
        <end position="133"/>
    </location>
</feature>
<accession>A0A0E0HIW2</accession>
<protein>
    <submittedName>
        <fullName evidence="2">Uncharacterized protein</fullName>
    </submittedName>
</protein>
<sequence length="319" mass="34578">MTEDKWAVANVAIWPLDAGAALLCCCGRCAVEWWSMVVSSLEATMDLYISTTSLCSKSVSWPGRAAGSCFRRGTRLGHSPSGAFGSDMPDAFLDTASMPPTYASRIRASSRAGDDSHALATRTRTRSSRRSRSPHPAPPRRAPPSCCVALVFPPPFAASSRWYLRLPQCDRIPLVNRIGNASTSIDDDDEVDDLAAAMLCVGGEEWGRGWWGVGARSNETSATRWGFVRSCRVASWHVSEFALWRGGRCLAHGAVYCIAAWPKCKHGDGGMDLNGADVTSHTQRIVIERNLELGGIAIDHCEIESGQMTKINSARCDVL</sequence>